<sequence>MLTYQARTDAERSARPSYRPFRSRVVRIEQVSPSFRRVTFTGPEFDRFGTAGLDQRIKIVVPFADKTYGGDFWFDDESLDAGTWYQSWRELPEALRNPFRTYTVRAIRPATADAPEELDVDFVVHASATGAPEGPAAGWLESATVGDEIVIVGPDDLSIDYRLGLDWHPGEAVDYLLAGDETAAPAICSILESLPAGTRAQAFIEVPHAGDHWALETAADVDLVWLARDEHPAGATPLLDAVRDWVGTHRDRIAPALADSAQELADIDVDVEMLWDSPEDAAGRFYAWLAGESACIKQLRRLLVSETGVDRHRVAFMGYWRLGKAEGQ</sequence>
<dbReference type="PANTHER" id="PTHR30157:SF0">
    <property type="entry name" value="NADPH-DEPENDENT FERRIC-CHELATE REDUCTASE"/>
    <property type="match status" value="1"/>
</dbReference>
<dbReference type="Gene3D" id="3.40.50.80">
    <property type="entry name" value="Nucleotide-binding domain of ferredoxin-NADP reductase (FNR) module"/>
    <property type="match status" value="1"/>
</dbReference>
<dbReference type="Pfam" id="PF04954">
    <property type="entry name" value="SIP"/>
    <property type="match status" value="1"/>
</dbReference>
<reference evidence="2" key="1">
    <citation type="submission" date="2022-08" db="EMBL/GenBank/DDBJ databases">
        <authorList>
            <person name="Deng Y."/>
            <person name="Han X.-F."/>
            <person name="Zhang Y.-Q."/>
        </authorList>
    </citation>
    <scope>NUCLEOTIDE SEQUENCE</scope>
    <source>
        <strain evidence="2">CPCC 203407</strain>
    </source>
</reference>
<evidence type="ECO:0000259" key="1">
    <source>
        <dbReference type="PROSITE" id="PS51384"/>
    </source>
</evidence>
<dbReference type="InterPro" id="IPR017938">
    <property type="entry name" value="Riboflavin_synthase-like_b-brl"/>
</dbReference>
<evidence type="ECO:0000313" key="3">
    <source>
        <dbReference type="Proteomes" id="UP001165587"/>
    </source>
</evidence>
<dbReference type="InterPro" id="IPR039261">
    <property type="entry name" value="FNR_nucleotide-bd"/>
</dbReference>
<keyword evidence="3" id="KW-1185">Reference proteome</keyword>
<dbReference type="EMBL" id="JANLCK010000002">
    <property type="protein sequence ID" value="MCS5724980.1"/>
    <property type="molecule type" value="Genomic_DNA"/>
</dbReference>
<dbReference type="PROSITE" id="PS51384">
    <property type="entry name" value="FAD_FR"/>
    <property type="match status" value="1"/>
</dbReference>
<dbReference type="SUPFAM" id="SSF63380">
    <property type="entry name" value="Riboflavin synthase domain-like"/>
    <property type="match status" value="1"/>
</dbReference>
<dbReference type="GO" id="GO:0016491">
    <property type="term" value="F:oxidoreductase activity"/>
    <property type="evidence" value="ECO:0007669"/>
    <property type="project" value="InterPro"/>
</dbReference>
<name>A0AA41XEY7_9MICO</name>
<dbReference type="Gene3D" id="2.40.30.10">
    <property type="entry name" value="Translation factors"/>
    <property type="match status" value="1"/>
</dbReference>
<accession>A0AA41XEY7</accession>
<dbReference type="Pfam" id="PF08021">
    <property type="entry name" value="FAD_binding_9"/>
    <property type="match status" value="1"/>
</dbReference>
<organism evidence="2 3">
    <name type="scientific">Herbiconiux oxytropis</name>
    <dbReference type="NCBI Taxonomy" id="2970915"/>
    <lineage>
        <taxon>Bacteria</taxon>
        <taxon>Bacillati</taxon>
        <taxon>Actinomycetota</taxon>
        <taxon>Actinomycetes</taxon>
        <taxon>Micrococcales</taxon>
        <taxon>Microbacteriaceae</taxon>
        <taxon>Herbiconiux</taxon>
    </lineage>
</organism>
<protein>
    <submittedName>
        <fullName evidence="2">Siderophore-interacting protein</fullName>
    </submittedName>
</protein>
<dbReference type="AlphaFoldDB" id="A0AA41XEY7"/>
<dbReference type="RefSeq" id="WP_259525458.1">
    <property type="nucleotide sequence ID" value="NZ_JANLCK010000002.1"/>
</dbReference>
<gene>
    <name evidence="2" type="ORF">N1028_03635</name>
</gene>
<dbReference type="InterPro" id="IPR007037">
    <property type="entry name" value="SIP_rossman_dom"/>
</dbReference>
<comment type="caution">
    <text evidence="2">The sequence shown here is derived from an EMBL/GenBank/DDBJ whole genome shotgun (WGS) entry which is preliminary data.</text>
</comment>
<proteinExistence type="predicted"/>
<dbReference type="InterPro" id="IPR013113">
    <property type="entry name" value="SIP_FAD-bd"/>
</dbReference>
<feature type="domain" description="FAD-binding FR-type" evidence="1">
    <location>
        <begin position="18"/>
        <end position="161"/>
    </location>
</feature>
<dbReference type="PANTHER" id="PTHR30157">
    <property type="entry name" value="FERRIC REDUCTASE, NADPH-DEPENDENT"/>
    <property type="match status" value="1"/>
</dbReference>
<dbReference type="InterPro" id="IPR017927">
    <property type="entry name" value="FAD-bd_FR_type"/>
</dbReference>
<dbReference type="Proteomes" id="UP001165587">
    <property type="component" value="Unassembled WGS sequence"/>
</dbReference>
<evidence type="ECO:0000313" key="2">
    <source>
        <dbReference type="EMBL" id="MCS5724980.1"/>
    </source>
</evidence>
<dbReference type="CDD" id="cd06193">
    <property type="entry name" value="siderophore_interacting"/>
    <property type="match status" value="1"/>
</dbReference>
<dbReference type="InterPro" id="IPR039374">
    <property type="entry name" value="SIP_fam"/>
</dbReference>